<dbReference type="InterPro" id="IPR024361">
    <property type="entry name" value="BACON"/>
</dbReference>
<dbReference type="Pfam" id="PF13004">
    <property type="entry name" value="BACON"/>
    <property type="match status" value="1"/>
</dbReference>
<proteinExistence type="predicted"/>
<dbReference type="Gene3D" id="2.160.20.110">
    <property type="match status" value="1"/>
</dbReference>
<protein>
    <recommendedName>
        <fullName evidence="1">BACON domain-containing protein</fullName>
    </recommendedName>
</protein>
<dbReference type="Proteomes" id="UP000555103">
    <property type="component" value="Unassembled WGS sequence"/>
</dbReference>
<accession>A0A840CHL7</accession>
<dbReference type="AlphaFoldDB" id="A0A840CHL7"/>
<gene>
    <name evidence="2" type="ORF">GGR21_001343</name>
</gene>
<reference evidence="2 3" key="1">
    <citation type="submission" date="2020-08" db="EMBL/GenBank/DDBJ databases">
        <title>Genomic Encyclopedia of Type Strains, Phase IV (KMG-IV): sequencing the most valuable type-strain genomes for metagenomic binning, comparative biology and taxonomic classification.</title>
        <authorList>
            <person name="Goeker M."/>
        </authorList>
    </citation>
    <scope>NUCLEOTIDE SEQUENCE [LARGE SCALE GENOMIC DNA]</scope>
    <source>
        <strain evidence="2 3">DSM 104969</strain>
    </source>
</reference>
<comment type="caution">
    <text evidence="2">The sequence shown here is derived from an EMBL/GenBank/DDBJ whole genome shotgun (WGS) entry which is preliminary data.</text>
</comment>
<dbReference type="CDD" id="cd14948">
    <property type="entry name" value="BACON"/>
    <property type="match status" value="1"/>
</dbReference>
<dbReference type="EMBL" id="JACIEP010000004">
    <property type="protein sequence ID" value="MBB4035450.1"/>
    <property type="molecule type" value="Genomic_DNA"/>
</dbReference>
<evidence type="ECO:0000259" key="1">
    <source>
        <dbReference type="Pfam" id="PF13004"/>
    </source>
</evidence>
<sequence>MNELSCKCNLKANKPLILNYMNLLFFLALIVFCVSCSDEDSDPALHYNIETSVDTLVFDPEGGEMSFTLNTNAKWQIHTNANWLTYTPTADSKNASEQKITVSVPEFVDYTTRTAIISIKSGDIDNDVVKRKFILITQVGPEKPERGPGIWSKQDLVEFGEAISGNQDYSQWSDENGIVNLMDNIDFGADKIPCMGGMSTNNNLMEGSDAAFNGTFNGNGHTIKGQLDGGDKMIVALFTRIGPKAIIENLIVDITGISSFNQSNGHLATIVGFSLSADDGYIKNCIAKGSLTQTGTNSTRVGGIVAYGRTKIVDCQSNVDIQAVSNRVGGIAGAGGGSYTFENCINNGNISVTCDVTQTGGIVGQLNGQTLLGCINNGKISVTAIGAVAVGGIAGQAQGTSNIGNDGDGYGCENNGEITLVATDLSSSDNATVGGIAGNVTTATAVIKNSLNNALVKSNCNKELVSAGGIAGKVTAATSITLSTNSINGTVIAAQNAGGIVGKATAALSISACTNLGNIDVLTNATLPTAGRYIGGIIGQKGSATYTDCNYGGFVMSIAGTSANAEGH</sequence>
<feature type="domain" description="BACON" evidence="1">
    <location>
        <begin position="74"/>
        <end position="138"/>
    </location>
</feature>
<evidence type="ECO:0000313" key="3">
    <source>
        <dbReference type="Proteomes" id="UP000555103"/>
    </source>
</evidence>
<organism evidence="2 3">
    <name type="scientific">Dysgonomonas hofstadii</name>
    <dbReference type="NCBI Taxonomy" id="637886"/>
    <lineage>
        <taxon>Bacteria</taxon>
        <taxon>Pseudomonadati</taxon>
        <taxon>Bacteroidota</taxon>
        <taxon>Bacteroidia</taxon>
        <taxon>Bacteroidales</taxon>
        <taxon>Dysgonomonadaceae</taxon>
        <taxon>Dysgonomonas</taxon>
    </lineage>
</organism>
<dbReference type="InterPro" id="IPR013783">
    <property type="entry name" value="Ig-like_fold"/>
</dbReference>
<dbReference type="Gene3D" id="2.60.40.10">
    <property type="entry name" value="Immunoglobulins"/>
    <property type="match status" value="1"/>
</dbReference>
<keyword evidence="3" id="KW-1185">Reference proteome</keyword>
<dbReference type="RefSeq" id="WP_183306391.1">
    <property type="nucleotide sequence ID" value="NZ_JACIEP010000004.1"/>
</dbReference>
<evidence type="ECO:0000313" key="2">
    <source>
        <dbReference type="EMBL" id="MBB4035450.1"/>
    </source>
</evidence>
<name>A0A840CHL7_9BACT</name>